<protein>
    <submittedName>
        <fullName evidence="2">Uncharacterized protein</fullName>
    </submittedName>
</protein>
<dbReference type="EMBL" id="KN832871">
    <property type="protein sequence ID" value="KIN06254.1"/>
    <property type="molecule type" value="Genomic_DNA"/>
</dbReference>
<evidence type="ECO:0000313" key="3">
    <source>
        <dbReference type="Proteomes" id="UP000054321"/>
    </source>
</evidence>
<feature type="region of interest" description="Disordered" evidence="1">
    <location>
        <begin position="206"/>
        <end position="242"/>
    </location>
</feature>
<proteinExistence type="predicted"/>
<feature type="region of interest" description="Disordered" evidence="1">
    <location>
        <begin position="1"/>
        <end position="51"/>
    </location>
</feature>
<sequence>MLARSAARIRGSTAEAPGGLGASLPPATRPFRSMGTSAAKGIKPRIHRPRPALGLHLPEPPAAPLDPGMGMLRDAAHTGQILMRTGSSAHVQTESEQRRRGEEGDRTTLMRERAALSAGSGAVCQWDGNSPKPFDRANVPRDRYAALAGSRWPTSYPTYVATPGRVLPTQTSYTQKTLKFQPPKRPGVTREARPNISLSAYSVLAQPPQFSGGASTAGNRLATRSSKMRPPLSSTHPLPLPR</sequence>
<name>A0A0C3D4P1_OIDMZ</name>
<feature type="region of interest" description="Disordered" evidence="1">
    <location>
        <begin position="86"/>
        <end position="107"/>
    </location>
</feature>
<evidence type="ECO:0000256" key="1">
    <source>
        <dbReference type="SAM" id="MobiDB-lite"/>
    </source>
</evidence>
<accession>A0A0C3D4P1</accession>
<reference evidence="2 3" key="1">
    <citation type="submission" date="2014-04" db="EMBL/GenBank/DDBJ databases">
        <authorList>
            <consortium name="DOE Joint Genome Institute"/>
            <person name="Kuo A."/>
            <person name="Martino E."/>
            <person name="Perotto S."/>
            <person name="Kohler A."/>
            <person name="Nagy L.G."/>
            <person name="Floudas D."/>
            <person name="Copeland A."/>
            <person name="Barry K.W."/>
            <person name="Cichocki N."/>
            <person name="Veneault-Fourrey C."/>
            <person name="LaButti K."/>
            <person name="Lindquist E.A."/>
            <person name="Lipzen A."/>
            <person name="Lundell T."/>
            <person name="Morin E."/>
            <person name="Murat C."/>
            <person name="Sun H."/>
            <person name="Tunlid A."/>
            <person name="Henrissat B."/>
            <person name="Grigoriev I.V."/>
            <person name="Hibbett D.S."/>
            <person name="Martin F."/>
            <person name="Nordberg H.P."/>
            <person name="Cantor M.N."/>
            <person name="Hua S.X."/>
        </authorList>
    </citation>
    <scope>NUCLEOTIDE SEQUENCE [LARGE SCALE GENOMIC DNA]</scope>
    <source>
        <strain evidence="2 3">Zn</strain>
    </source>
</reference>
<reference evidence="3" key="2">
    <citation type="submission" date="2015-01" db="EMBL/GenBank/DDBJ databases">
        <title>Evolutionary Origins and Diversification of the Mycorrhizal Mutualists.</title>
        <authorList>
            <consortium name="DOE Joint Genome Institute"/>
            <consortium name="Mycorrhizal Genomics Consortium"/>
            <person name="Kohler A."/>
            <person name="Kuo A."/>
            <person name="Nagy L.G."/>
            <person name="Floudas D."/>
            <person name="Copeland A."/>
            <person name="Barry K.W."/>
            <person name="Cichocki N."/>
            <person name="Veneault-Fourrey C."/>
            <person name="LaButti K."/>
            <person name="Lindquist E.A."/>
            <person name="Lipzen A."/>
            <person name="Lundell T."/>
            <person name="Morin E."/>
            <person name="Murat C."/>
            <person name="Riley R."/>
            <person name="Ohm R."/>
            <person name="Sun H."/>
            <person name="Tunlid A."/>
            <person name="Henrissat B."/>
            <person name="Grigoriev I.V."/>
            <person name="Hibbett D.S."/>
            <person name="Martin F."/>
        </authorList>
    </citation>
    <scope>NUCLEOTIDE SEQUENCE [LARGE SCALE GENOMIC DNA]</scope>
    <source>
        <strain evidence="3">Zn</strain>
    </source>
</reference>
<dbReference type="Proteomes" id="UP000054321">
    <property type="component" value="Unassembled WGS sequence"/>
</dbReference>
<keyword evidence="3" id="KW-1185">Reference proteome</keyword>
<dbReference type="AlphaFoldDB" id="A0A0C3D4P1"/>
<organism evidence="2 3">
    <name type="scientific">Oidiodendron maius (strain Zn)</name>
    <dbReference type="NCBI Taxonomy" id="913774"/>
    <lineage>
        <taxon>Eukaryota</taxon>
        <taxon>Fungi</taxon>
        <taxon>Dikarya</taxon>
        <taxon>Ascomycota</taxon>
        <taxon>Pezizomycotina</taxon>
        <taxon>Leotiomycetes</taxon>
        <taxon>Leotiomycetes incertae sedis</taxon>
        <taxon>Myxotrichaceae</taxon>
        <taxon>Oidiodendron</taxon>
    </lineage>
</organism>
<feature type="compositionally biased region" description="Low complexity" evidence="1">
    <location>
        <begin position="230"/>
        <end position="242"/>
    </location>
</feature>
<dbReference type="InParanoid" id="A0A0C3D4P1"/>
<feature type="compositionally biased region" description="Polar residues" evidence="1">
    <location>
        <begin position="208"/>
        <end position="225"/>
    </location>
</feature>
<gene>
    <name evidence="2" type="ORF">OIDMADRAFT_49746</name>
</gene>
<dbReference type="HOGENOM" id="CLU_1147477_0_0_1"/>
<evidence type="ECO:0000313" key="2">
    <source>
        <dbReference type="EMBL" id="KIN06254.1"/>
    </source>
</evidence>
<feature type="compositionally biased region" description="Basic and acidic residues" evidence="1">
    <location>
        <begin position="93"/>
        <end position="107"/>
    </location>
</feature>